<dbReference type="FunFam" id="1.10.10.10:FF:000001">
    <property type="entry name" value="LysR family transcriptional regulator"/>
    <property type="match status" value="1"/>
</dbReference>
<dbReference type="Pfam" id="PF03466">
    <property type="entry name" value="LysR_substrate"/>
    <property type="match status" value="1"/>
</dbReference>
<dbReference type="PANTHER" id="PTHR30537">
    <property type="entry name" value="HTH-TYPE TRANSCRIPTIONAL REGULATOR"/>
    <property type="match status" value="1"/>
</dbReference>
<dbReference type="GO" id="GO:0006351">
    <property type="term" value="P:DNA-templated transcription"/>
    <property type="evidence" value="ECO:0007669"/>
    <property type="project" value="TreeGrafter"/>
</dbReference>
<dbReference type="PANTHER" id="PTHR30537:SF5">
    <property type="entry name" value="HTH-TYPE TRANSCRIPTIONAL ACTIVATOR TTDR-RELATED"/>
    <property type="match status" value="1"/>
</dbReference>
<dbReference type="InterPro" id="IPR036388">
    <property type="entry name" value="WH-like_DNA-bd_sf"/>
</dbReference>
<evidence type="ECO:0000313" key="8">
    <source>
        <dbReference type="Proteomes" id="UP000705283"/>
    </source>
</evidence>
<reference evidence="7" key="2">
    <citation type="submission" date="2022-09" db="EMBL/GenBank/DDBJ databases">
        <title>Rouxiella aceris sp. nov., isolated from tree sap and emended description of the genus Rhouxiella.</title>
        <authorList>
            <person name="Kim I.S."/>
        </authorList>
    </citation>
    <scope>NUCLEOTIDE SEQUENCE</scope>
    <source>
        <strain evidence="7">SAP-2</strain>
    </source>
</reference>
<comment type="similarity">
    <text evidence="1">Belongs to the LysR transcriptional regulatory family.</text>
</comment>
<dbReference type="Gene3D" id="1.10.10.10">
    <property type="entry name" value="Winged helix-like DNA-binding domain superfamily/Winged helix DNA-binding domain"/>
    <property type="match status" value="1"/>
</dbReference>
<protein>
    <submittedName>
        <fullName evidence="7">LysR family transcriptional regulator</fullName>
    </submittedName>
</protein>
<keyword evidence="3" id="KW-0805">Transcription regulation</keyword>
<dbReference type="InterPro" id="IPR005119">
    <property type="entry name" value="LysR_subst-bd"/>
</dbReference>
<evidence type="ECO:0000259" key="6">
    <source>
        <dbReference type="PROSITE" id="PS50931"/>
    </source>
</evidence>
<dbReference type="GO" id="GO:0043565">
    <property type="term" value="F:sequence-specific DNA binding"/>
    <property type="evidence" value="ECO:0007669"/>
    <property type="project" value="TreeGrafter"/>
</dbReference>
<dbReference type="PROSITE" id="PS50931">
    <property type="entry name" value="HTH_LYSR"/>
    <property type="match status" value="1"/>
</dbReference>
<dbReference type="GO" id="GO:0003700">
    <property type="term" value="F:DNA-binding transcription factor activity"/>
    <property type="evidence" value="ECO:0007669"/>
    <property type="project" value="InterPro"/>
</dbReference>
<dbReference type="Pfam" id="PF00126">
    <property type="entry name" value="HTH_1"/>
    <property type="match status" value="1"/>
</dbReference>
<keyword evidence="4" id="KW-0238">DNA-binding</keyword>
<evidence type="ECO:0000256" key="2">
    <source>
        <dbReference type="ARBA" id="ARBA00022491"/>
    </source>
</evidence>
<dbReference type="SUPFAM" id="SSF46785">
    <property type="entry name" value="Winged helix' DNA-binding domain"/>
    <property type="match status" value="1"/>
</dbReference>
<dbReference type="InterPro" id="IPR000847">
    <property type="entry name" value="LysR_HTH_N"/>
</dbReference>
<sequence>MDAFNQLSIKSLRLLVAVLEHGSFSEVARREAMSPSTVSRTIQQMEQVLQTQLLYRNTRAVVATQAGEMLGVHARRIMEQLEEAAEGLQEKESDPRGRIRINAPVVFAERHLAPWLFELGERYPRLQIELMQTDDFIDPLQDATDLLIRIGVMTDSTLQARTLAQQRFRLVVSPSYLKSYGMPSSPQDLSQHSCLVFKGFAGSQRWFFRKDSDVWQPYSFQGKLTGNNAQTLTQAAISGMGFALFPTWLIGEALREGQLVEALTDYQVSTSLEPQTISALYPNSRRLSNKVRAVIDFLLDKYGQPAYWDR</sequence>
<comment type="caution">
    <text evidence="7">The sequence shown here is derived from an EMBL/GenBank/DDBJ whole genome shotgun (WGS) entry which is preliminary data.</text>
</comment>
<gene>
    <name evidence="7" type="ORF">ITX54_02875</name>
</gene>
<evidence type="ECO:0000256" key="4">
    <source>
        <dbReference type="ARBA" id="ARBA00023125"/>
    </source>
</evidence>
<dbReference type="InterPro" id="IPR058163">
    <property type="entry name" value="LysR-type_TF_proteobact-type"/>
</dbReference>
<evidence type="ECO:0000256" key="5">
    <source>
        <dbReference type="ARBA" id="ARBA00023163"/>
    </source>
</evidence>
<dbReference type="SUPFAM" id="SSF53850">
    <property type="entry name" value="Periplasmic binding protein-like II"/>
    <property type="match status" value="1"/>
</dbReference>
<reference evidence="7" key="1">
    <citation type="submission" date="2020-11" db="EMBL/GenBank/DDBJ databases">
        <authorList>
            <person name="Lee S.D."/>
        </authorList>
    </citation>
    <scope>NUCLEOTIDE SEQUENCE</scope>
    <source>
        <strain evidence="7">SAP-2</strain>
    </source>
</reference>
<feature type="domain" description="HTH lysR-type" evidence="6">
    <location>
        <begin position="7"/>
        <end position="64"/>
    </location>
</feature>
<dbReference type="AlphaFoldDB" id="A0AA41BVA6"/>
<name>A0AA41BVA6_9GAMM</name>
<evidence type="ECO:0000313" key="7">
    <source>
        <dbReference type="EMBL" id="MBF6635609.1"/>
    </source>
</evidence>
<dbReference type="EMBL" id="JADMKS010000001">
    <property type="protein sequence ID" value="MBF6635609.1"/>
    <property type="molecule type" value="Genomic_DNA"/>
</dbReference>
<keyword evidence="5" id="KW-0804">Transcription</keyword>
<keyword evidence="2" id="KW-0678">Repressor</keyword>
<dbReference type="InterPro" id="IPR036390">
    <property type="entry name" value="WH_DNA-bd_sf"/>
</dbReference>
<proteinExistence type="inferred from homology"/>
<organism evidence="7 8">
    <name type="scientific">Rouxiella silvae</name>
    <dbReference type="NCBI Taxonomy" id="1646373"/>
    <lineage>
        <taxon>Bacteria</taxon>
        <taxon>Pseudomonadati</taxon>
        <taxon>Pseudomonadota</taxon>
        <taxon>Gammaproteobacteria</taxon>
        <taxon>Enterobacterales</taxon>
        <taxon>Yersiniaceae</taxon>
        <taxon>Rouxiella</taxon>
    </lineage>
</organism>
<dbReference type="Gene3D" id="3.40.190.290">
    <property type="match status" value="1"/>
</dbReference>
<dbReference type="Proteomes" id="UP000705283">
    <property type="component" value="Unassembled WGS sequence"/>
</dbReference>
<dbReference type="RefSeq" id="WP_194977478.1">
    <property type="nucleotide sequence ID" value="NZ_JADMKS010000001.1"/>
</dbReference>
<accession>A0AA41BVA6</accession>
<evidence type="ECO:0000256" key="3">
    <source>
        <dbReference type="ARBA" id="ARBA00023015"/>
    </source>
</evidence>
<dbReference type="CDD" id="cd08422">
    <property type="entry name" value="PBP2_CrgA_like"/>
    <property type="match status" value="1"/>
</dbReference>
<evidence type="ECO:0000256" key="1">
    <source>
        <dbReference type="ARBA" id="ARBA00009437"/>
    </source>
</evidence>